<keyword evidence="2" id="KW-0548">Nucleotidyltransferase</keyword>
<dbReference type="SUPFAM" id="SSF53448">
    <property type="entry name" value="Nucleotide-diphospho-sugar transferases"/>
    <property type="match status" value="1"/>
</dbReference>
<keyword evidence="2" id="KW-0808">Transferase</keyword>
<sequence>MKAMILAAGEGTRVRPITFMLPKPMIPLVRAPVMELIIQHLKSFGIDQIIINTSHLAPLIENYFRDGDRLNVQIAYSFEGKLVGGELKGEALGSAGGMKKVQDFSGFFDGTFMVVCGDAFIDLDISKVLEFHTTRKSIATIVLKDIPRSNVYKYGVVQTDDTGRILKFQEKPKIEEAISTVINTGIYIFEPEVFDYIPTGVKYDIANDLFPGLLQANKPVYGVSIPFQWIDIGSIPDYWEASRLILLEKVKGYSIPGHQIKKGIHTGINLKLNLDKLKIVPPVYIGSGTSVGDGAEIRGPTVIGSNCVIEPGSIIRECLISDYTRVSSVAKLERKIIFGKNCIDPSGESLDIEEYHIGWVVDDVRKEAEISETHKLLIELAKELL</sequence>
<dbReference type="GO" id="GO:0016779">
    <property type="term" value="F:nucleotidyltransferase activity"/>
    <property type="evidence" value="ECO:0007669"/>
    <property type="project" value="UniProtKB-KW"/>
</dbReference>
<dbReference type="InterPro" id="IPR011004">
    <property type="entry name" value="Trimer_LpxA-like_sf"/>
</dbReference>
<reference evidence="2 3" key="1">
    <citation type="submission" date="2019-04" db="EMBL/GenBank/DDBJ databases">
        <title>Genome of a novel bacterium Candidatus Jettenia ecosi reconstructed from metagenome of an anammox bioreactor.</title>
        <authorList>
            <person name="Mardanov A.V."/>
            <person name="Beletsky A.V."/>
            <person name="Ravin N.V."/>
            <person name="Botchkova E.A."/>
            <person name="Litti Y.V."/>
            <person name="Nozhevnikova A.N."/>
        </authorList>
    </citation>
    <scope>NUCLEOTIDE SEQUENCE [LARGE SCALE GENOMIC DNA]</scope>
    <source>
        <strain evidence="2">J2</strain>
    </source>
</reference>
<dbReference type="EMBL" id="SULG01000110">
    <property type="protein sequence ID" value="TLD40324.1"/>
    <property type="molecule type" value="Genomic_DNA"/>
</dbReference>
<dbReference type="Pfam" id="PF00132">
    <property type="entry name" value="Hexapep"/>
    <property type="match status" value="1"/>
</dbReference>
<dbReference type="CDD" id="cd04181">
    <property type="entry name" value="NTP_transferase"/>
    <property type="match status" value="1"/>
</dbReference>
<dbReference type="InterPro" id="IPR029044">
    <property type="entry name" value="Nucleotide-diphossugar_trans"/>
</dbReference>
<protein>
    <submittedName>
        <fullName evidence="2">Mannose-1-phosphate guanylyltransferase</fullName>
    </submittedName>
</protein>
<dbReference type="Gene3D" id="3.90.550.10">
    <property type="entry name" value="Spore Coat Polysaccharide Biosynthesis Protein SpsA, Chain A"/>
    <property type="match status" value="1"/>
</dbReference>
<comment type="caution">
    <text evidence="2">The sequence shown here is derived from an EMBL/GenBank/DDBJ whole genome shotgun (WGS) entry which is preliminary data.</text>
</comment>
<dbReference type="InterPro" id="IPR005835">
    <property type="entry name" value="NTP_transferase_dom"/>
</dbReference>
<name>A0A533Q6U0_9BACT</name>
<evidence type="ECO:0000313" key="2">
    <source>
        <dbReference type="EMBL" id="TLD40324.1"/>
    </source>
</evidence>
<dbReference type="PANTHER" id="PTHR22572">
    <property type="entry name" value="SUGAR-1-PHOSPHATE GUANYL TRANSFERASE"/>
    <property type="match status" value="1"/>
</dbReference>
<dbReference type="Pfam" id="PF00483">
    <property type="entry name" value="NTP_transferase"/>
    <property type="match status" value="1"/>
</dbReference>
<proteinExistence type="predicted"/>
<dbReference type="InterPro" id="IPR050486">
    <property type="entry name" value="Mannose-1P_guanyltransferase"/>
</dbReference>
<dbReference type="SUPFAM" id="SSF51161">
    <property type="entry name" value="Trimeric LpxA-like enzymes"/>
    <property type="match status" value="1"/>
</dbReference>
<gene>
    <name evidence="2" type="ORF">JETT_3424</name>
</gene>
<organism evidence="2 3">
    <name type="scientific">Candidatus Jettenia ecosi</name>
    <dbReference type="NCBI Taxonomy" id="2494326"/>
    <lineage>
        <taxon>Bacteria</taxon>
        <taxon>Pseudomonadati</taxon>
        <taxon>Planctomycetota</taxon>
        <taxon>Candidatus Brocadiia</taxon>
        <taxon>Candidatus Brocadiales</taxon>
        <taxon>Candidatus Brocadiaceae</taxon>
        <taxon>Candidatus Jettenia</taxon>
    </lineage>
</organism>
<dbReference type="AlphaFoldDB" id="A0A533Q6U0"/>
<dbReference type="InterPro" id="IPR001451">
    <property type="entry name" value="Hexapep"/>
</dbReference>
<feature type="domain" description="Nucleotidyl transferase" evidence="1">
    <location>
        <begin position="2"/>
        <end position="245"/>
    </location>
</feature>
<evidence type="ECO:0000259" key="1">
    <source>
        <dbReference type="Pfam" id="PF00483"/>
    </source>
</evidence>
<dbReference type="Proteomes" id="UP000319783">
    <property type="component" value="Unassembled WGS sequence"/>
</dbReference>
<dbReference type="Gene3D" id="2.160.10.10">
    <property type="entry name" value="Hexapeptide repeat proteins"/>
    <property type="match status" value="1"/>
</dbReference>
<accession>A0A533Q6U0</accession>
<evidence type="ECO:0000313" key="3">
    <source>
        <dbReference type="Proteomes" id="UP000319783"/>
    </source>
</evidence>